<evidence type="ECO:0000256" key="1">
    <source>
        <dbReference type="ARBA" id="ARBA00004842"/>
    </source>
</evidence>
<keyword evidence="11" id="KW-0963">Cytoplasm</keyword>
<dbReference type="InterPro" id="IPR000623">
    <property type="entry name" value="Shikimate_kinase/TSH1"/>
</dbReference>
<evidence type="ECO:0000256" key="11">
    <source>
        <dbReference type="HAMAP-Rule" id="MF_00109"/>
    </source>
</evidence>
<comment type="pathway">
    <text evidence="1 11">Metabolic intermediate biosynthesis; chorismate biosynthesis; chorismate from D-erythrose 4-phosphate and phosphoenolpyruvate: step 5/7.</text>
</comment>
<feature type="binding site" evidence="11">
    <location>
        <position position="29"/>
    </location>
    <ligand>
        <name>substrate</name>
    </ligand>
</feature>
<feature type="binding site" evidence="11">
    <location>
        <begin position="7"/>
        <end position="12"/>
    </location>
    <ligand>
        <name>ATP</name>
        <dbReference type="ChEBI" id="CHEBI:30616"/>
    </ligand>
</feature>
<comment type="function">
    <text evidence="11">Catalyzes the specific phosphorylation of the 3-hydroxyl group of shikimic acid using ATP as a cosubstrate.</text>
</comment>
<dbReference type="EC" id="2.7.1.71" evidence="3 11"/>
<reference evidence="12 13" key="1">
    <citation type="submission" date="2021-06" db="EMBL/GenBank/DDBJ databases">
        <title>Bacillus sp. RD4P76, an endophyte from a halophyte.</title>
        <authorList>
            <person name="Sun J.-Q."/>
        </authorList>
    </citation>
    <scope>NUCLEOTIDE SEQUENCE [LARGE SCALE GENOMIC DNA]</scope>
    <source>
        <strain evidence="12 13">JCM 17098</strain>
    </source>
</reference>
<organism evidence="12 13">
    <name type="scientific">Evansella alkalicola</name>
    <dbReference type="NCBI Taxonomy" id="745819"/>
    <lineage>
        <taxon>Bacteria</taxon>
        <taxon>Bacillati</taxon>
        <taxon>Bacillota</taxon>
        <taxon>Bacilli</taxon>
        <taxon>Bacillales</taxon>
        <taxon>Bacillaceae</taxon>
        <taxon>Evansella</taxon>
    </lineage>
</organism>
<comment type="cofactor">
    <cofactor evidence="11">
        <name>Mg(2+)</name>
        <dbReference type="ChEBI" id="CHEBI:18420"/>
    </cofactor>
    <text evidence="11">Binds 1 Mg(2+) ion per subunit.</text>
</comment>
<dbReference type="PROSITE" id="PS01128">
    <property type="entry name" value="SHIKIMATE_KINASE"/>
    <property type="match status" value="1"/>
</dbReference>
<keyword evidence="5 11" id="KW-0808">Transferase</keyword>
<evidence type="ECO:0000256" key="5">
    <source>
        <dbReference type="ARBA" id="ARBA00022679"/>
    </source>
</evidence>
<dbReference type="Gene3D" id="3.40.50.300">
    <property type="entry name" value="P-loop containing nucleotide triphosphate hydrolases"/>
    <property type="match status" value="1"/>
</dbReference>
<dbReference type="InterPro" id="IPR031322">
    <property type="entry name" value="Shikimate/glucono_kinase"/>
</dbReference>
<name>A0ABS6JQU6_9BACI</name>
<accession>A0ABS6JQU6</accession>
<dbReference type="EMBL" id="JAHQCR010000023">
    <property type="protein sequence ID" value="MBU9720919.1"/>
    <property type="molecule type" value="Genomic_DNA"/>
</dbReference>
<evidence type="ECO:0000256" key="9">
    <source>
        <dbReference type="ARBA" id="ARBA00023141"/>
    </source>
</evidence>
<dbReference type="Pfam" id="PF01202">
    <property type="entry name" value="SKI"/>
    <property type="match status" value="1"/>
</dbReference>
<evidence type="ECO:0000256" key="8">
    <source>
        <dbReference type="ARBA" id="ARBA00022840"/>
    </source>
</evidence>
<feature type="binding site" evidence="11">
    <location>
        <position position="11"/>
    </location>
    <ligand>
        <name>Mg(2+)</name>
        <dbReference type="ChEBI" id="CHEBI:18420"/>
    </ligand>
</feature>
<dbReference type="PANTHER" id="PTHR21087">
    <property type="entry name" value="SHIKIMATE KINASE"/>
    <property type="match status" value="1"/>
</dbReference>
<gene>
    <name evidence="11" type="primary">aroK</name>
    <name evidence="12" type="ORF">KS407_05580</name>
</gene>
<keyword evidence="11" id="KW-0479">Metal-binding</keyword>
<dbReference type="HAMAP" id="MF_00109">
    <property type="entry name" value="Shikimate_kinase"/>
    <property type="match status" value="1"/>
</dbReference>
<feature type="binding site" evidence="11">
    <location>
        <position position="53"/>
    </location>
    <ligand>
        <name>substrate</name>
    </ligand>
</feature>
<evidence type="ECO:0000256" key="6">
    <source>
        <dbReference type="ARBA" id="ARBA00022741"/>
    </source>
</evidence>
<evidence type="ECO:0000313" key="13">
    <source>
        <dbReference type="Proteomes" id="UP000790580"/>
    </source>
</evidence>
<dbReference type="InterPro" id="IPR027417">
    <property type="entry name" value="P-loop_NTPase"/>
</dbReference>
<keyword evidence="7 11" id="KW-0418">Kinase</keyword>
<evidence type="ECO:0000256" key="4">
    <source>
        <dbReference type="ARBA" id="ARBA00022605"/>
    </source>
</evidence>
<comment type="subunit">
    <text evidence="11">Monomer.</text>
</comment>
<keyword evidence="4 11" id="KW-0028">Amino-acid biosynthesis</keyword>
<keyword evidence="6 11" id="KW-0547">Nucleotide-binding</keyword>
<comment type="caution">
    <text evidence="11">Lacks conserved residue(s) required for the propagation of feature annotation.</text>
</comment>
<comment type="subcellular location">
    <subcellularLocation>
        <location evidence="11">Cytoplasm</location>
    </subcellularLocation>
</comment>
<sequence>MFIGFMGVGKTTIGNLVAKKLYRDFIDIDHEIEQEYGMSIPEIFSEIGEEAFRKKEKEVISTICQKKLKVISVGGGAFLQEEVKQLCLDSCIVFYLDLSWGSWKERVNLIIDSRPVLKGKSMEDMEKLFYERQEIYANHHSKVNVDKKEAEEIAEHVVDSIKLSWELYE</sequence>
<feature type="binding site" evidence="11">
    <location>
        <position position="75"/>
    </location>
    <ligand>
        <name>substrate</name>
    </ligand>
</feature>
<dbReference type="SUPFAM" id="SSF52540">
    <property type="entry name" value="P-loop containing nucleoside triphosphate hydrolases"/>
    <property type="match status" value="1"/>
</dbReference>
<protein>
    <recommendedName>
        <fullName evidence="3 11">Shikimate kinase</fullName>
        <shortName evidence="11">SK</shortName>
        <ecNumber evidence="3 11">2.7.1.71</ecNumber>
    </recommendedName>
</protein>
<evidence type="ECO:0000256" key="10">
    <source>
        <dbReference type="ARBA" id="ARBA00048567"/>
    </source>
</evidence>
<evidence type="ECO:0000313" key="12">
    <source>
        <dbReference type="EMBL" id="MBU9720919.1"/>
    </source>
</evidence>
<comment type="similarity">
    <text evidence="2 11">Belongs to the shikimate kinase family.</text>
</comment>
<keyword evidence="8 11" id="KW-0067">ATP-binding</keyword>
<comment type="caution">
    <text evidence="12">The sequence shown here is derived from an EMBL/GenBank/DDBJ whole genome shotgun (WGS) entry which is preliminary data.</text>
</comment>
<keyword evidence="11" id="KW-0460">Magnesium</keyword>
<keyword evidence="9 11" id="KW-0057">Aromatic amino acid biosynthesis</keyword>
<evidence type="ECO:0000256" key="3">
    <source>
        <dbReference type="ARBA" id="ARBA00012154"/>
    </source>
</evidence>
<feature type="binding site" evidence="11">
    <location>
        <position position="132"/>
    </location>
    <ligand>
        <name>substrate</name>
    </ligand>
</feature>
<dbReference type="Proteomes" id="UP000790580">
    <property type="component" value="Unassembled WGS sequence"/>
</dbReference>
<dbReference type="CDD" id="cd00464">
    <property type="entry name" value="SK"/>
    <property type="match status" value="1"/>
</dbReference>
<evidence type="ECO:0000256" key="7">
    <source>
        <dbReference type="ARBA" id="ARBA00022777"/>
    </source>
</evidence>
<proteinExistence type="inferred from homology"/>
<dbReference type="PANTHER" id="PTHR21087:SF16">
    <property type="entry name" value="SHIKIMATE KINASE 1, CHLOROPLASTIC"/>
    <property type="match status" value="1"/>
</dbReference>
<keyword evidence="13" id="KW-1185">Reference proteome</keyword>
<dbReference type="RefSeq" id="WP_176371546.1">
    <property type="nucleotide sequence ID" value="NZ_JAHQCR010000023.1"/>
</dbReference>
<feature type="binding site" evidence="11">
    <location>
        <position position="114"/>
    </location>
    <ligand>
        <name>ATP</name>
        <dbReference type="ChEBI" id="CHEBI:30616"/>
    </ligand>
</feature>
<dbReference type="PRINTS" id="PR01100">
    <property type="entry name" value="SHIKIMTKNASE"/>
</dbReference>
<evidence type="ECO:0000256" key="2">
    <source>
        <dbReference type="ARBA" id="ARBA00006997"/>
    </source>
</evidence>
<comment type="catalytic activity">
    <reaction evidence="10 11">
        <text>shikimate + ATP = 3-phosphoshikimate + ADP + H(+)</text>
        <dbReference type="Rhea" id="RHEA:13121"/>
        <dbReference type="ChEBI" id="CHEBI:15378"/>
        <dbReference type="ChEBI" id="CHEBI:30616"/>
        <dbReference type="ChEBI" id="CHEBI:36208"/>
        <dbReference type="ChEBI" id="CHEBI:145989"/>
        <dbReference type="ChEBI" id="CHEBI:456216"/>
        <dbReference type="EC" id="2.7.1.71"/>
    </reaction>
</comment>
<dbReference type="GO" id="GO:0016301">
    <property type="term" value="F:kinase activity"/>
    <property type="evidence" value="ECO:0007669"/>
    <property type="project" value="UniProtKB-KW"/>
</dbReference>
<dbReference type="InterPro" id="IPR023000">
    <property type="entry name" value="Shikimate_kinase_CS"/>
</dbReference>